<protein>
    <submittedName>
        <fullName evidence="2">DUF58 domain-containing protein</fullName>
    </submittedName>
</protein>
<dbReference type="RefSeq" id="WP_121687202.1">
    <property type="nucleotide sequence ID" value="NZ_RCUY01000001.1"/>
</dbReference>
<comment type="caution">
    <text evidence="2">The sequence shown here is derived from an EMBL/GenBank/DDBJ whole genome shotgun (WGS) entry which is preliminary data.</text>
</comment>
<dbReference type="PANTHER" id="PTHR33608">
    <property type="entry name" value="BLL2464 PROTEIN"/>
    <property type="match status" value="1"/>
</dbReference>
<dbReference type="PANTHER" id="PTHR33608:SF6">
    <property type="entry name" value="BLL2464 PROTEIN"/>
    <property type="match status" value="1"/>
</dbReference>
<proteinExistence type="predicted"/>
<accession>A0A3L7AYR5</accession>
<evidence type="ECO:0000313" key="2">
    <source>
        <dbReference type="EMBL" id="RLP84730.1"/>
    </source>
</evidence>
<dbReference type="AlphaFoldDB" id="A0A3L7AYR5"/>
<evidence type="ECO:0000313" key="3">
    <source>
        <dbReference type="Proteomes" id="UP000269438"/>
    </source>
</evidence>
<reference evidence="2 3" key="1">
    <citation type="submission" date="2018-10" db="EMBL/GenBank/DDBJ databases">
        <authorList>
            <person name="Li J."/>
        </authorList>
    </citation>
    <scope>NUCLEOTIDE SEQUENCE [LARGE SCALE GENOMIC DNA]</scope>
    <source>
        <strain evidence="2 3">JCM 11654</strain>
    </source>
</reference>
<sequence length="291" mass="32798">MSTLLRKVKARLFLTSPYRSAHPLEGAHAAVLRGRSLDFDDLRVYQPGDEVRDIDWRASARSNQVLIKRYIATRRQVVSLTLDTGVTMDARAADGTRKRDLALLIAGVLGYLSLRHGDEVGTRYATETGLHRQRGATSEGRLELALRGARDRVAGAEFTREKLLESIVREERGRRILTIITDEAPISAAEERQLRRLRVQHDLVWITVCEAPLLGVPREAHVDIQTGWAIPTFAQADTALIEELARADAAERERRIALLNALSITNLEIRTEAEVVPALLDMLRRRHRARR</sequence>
<feature type="domain" description="DUF58" evidence="1">
    <location>
        <begin position="42"/>
        <end position="222"/>
    </location>
</feature>
<name>A0A3L7AYR5_9MICO</name>
<gene>
    <name evidence="2" type="ORF">D9V34_01670</name>
</gene>
<dbReference type="OrthoDB" id="9776116at2"/>
<organism evidence="2 3">
    <name type="scientific">Mycetocola lacteus</name>
    <dbReference type="NCBI Taxonomy" id="76637"/>
    <lineage>
        <taxon>Bacteria</taxon>
        <taxon>Bacillati</taxon>
        <taxon>Actinomycetota</taxon>
        <taxon>Actinomycetes</taxon>
        <taxon>Micrococcales</taxon>
        <taxon>Microbacteriaceae</taxon>
        <taxon>Mycetocola</taxon>
    </lineage>
</organism>
<evidence type="ECO:0000259" key="1">
    <source>
        <dbReference type="Pfam" id="PF01882"/>
    </source>
</evidence>
<dbReference type="EMBL" id="RCUY01000001">
    <property type="protein sequence ID" value="RLP84730.1"/>
    <property type="molecule type" value="Genomic_DNA"/>
</dbReference>
<dbReference type="InterPro" id="IPR002881">
    <property type="entry name" value="DUF58"/>
</dbReference>
<dbReference type="Proteomes" id="UP000269438">
    <property type="component" value="Unassembled WGS sequence"/>
</dbReference>
<keyword evidence="3" id="KW-1185">Reference proteome</keyword>
<dbReference type="Pfam" id="PF01882">
    <property type="entry name" value="DUF58"/>
    <property type="match status" value="1"/>
</dbReference>